<protein>
    <submittedName>
        <fullName evidence="2">Uncharacterized protein</fullName>
    </submittedName>
</protein>
<sequence>MIEAAGRRPMIIQGGMIGPTQPCYRLIPPRMLLCLPGTTHSTLGPTNRVLGVVLRVLGVAPRVLGEVPRVLGVAQRVLREVPKVLQVKAVKAPQVPAPLKEIKSPTPIM</sequence>
<dbReference type="EMBL" id="HBGA01015751">
    <property type="protein sequence ID" value="CAD8995041.1"/>
    <property type="molecule type" value="Transcribed_RNA"/>
</dbReference>
<evidence type="ECO:0000313" key="1">
    <source>
        <dbReference type="EMBL" id="CAD8995039.1"/>
    </source>
</evidence>
<evidence type="ECO:0000313" key="2">
    <source>
        <dbReference type="EMBL" id="CAD8995041.1"/>
    </source>
</evidence>
<organism evidence="2">
    <name type="scientific">Eutreptiella gymnastica</name>
    <dbReference type="NCBI Taxonomy" id="73025"/>
    <lineage>
        <taxon>Eukaryota</taxon>
        <taxon>Discoba</taxon>
        <taxon>Euglenozoa</taxon>
        <taxon>Euglenida</taxon>
        <taxon>Spirocuta</taxon>
        <taxon>Euglenophyceae</taxon>
        <taxon>Eutreptiales</taxon>
        <taxon>Eutreptiaceae</taxon>
        <taxon>Eutreptiella</taxon>
    </lineage>
</organism>
<proteinExistence type="predicted"/>
<gene>
    <name evidence="1" type="ORF">EGYM00392_LOCUS6094</name>
    <name evidence="2" type="ORF">EGYM00392_LOCUS6096</name>
</gene>
<dbReference type="AlphaFoldDB" id="A0A6U7TSN3"/>
<dbReference type="EMBL" id="HBGA01015748">
    <property type="protein sequence ID" value="CAD8995039.1"/>
    <property type="molecule type" value="Transcribed_RNA"/>
</dbReference>
<name>A0A6U7TSN3_9EUGL</name>
<reference evidence="2" key="1">
    <citation type="submission" date="2021-01" db="EMBL/GenBank/DDBJ databases">
        <authorList>
            <person name="Corre E."/>
            <person name="Pelletier E."/>
            <person name="Niang G."/>
            <person name="Scheremetjew M."/>
            <person name="Finn R."/>
            <person name="Kale V."/>
            <person name="Holt S."/>
            <person name="Cochrane G."/>
            <person name="Meng A."/>
            <person name="Brown T."/>
            <person name="Cohen L."/>
        </authorList>
    </citation>
    <scope>NUCLEOTIDE SEQUENCE</scope>
    <source>
        <strain evidence="2">NIES-381</strain>
    </source>
</reference>
<accession>A0A6U7TSN3</accession>